<proteinExistence type="predicted"/>
<reference evidence="2" key="1">
    <citation type="submission" date="2022-11" db="UniProtKB">
        <authorList>
            <consortium name="WormBaseParasite"/>
        </authorList>
    </citation>
    <scope>IDENTIFICATION</scope>
</reference>
<evidence type="ECO:0000313" key="2">
    <source>
        <dbReference type="WBParaSite" id="ES5_v2.g7784.t1"/>
    </source>
</evidence>
<dbReference type="WBParaSite" id="ES5_v2.g7784.t1">
    <property type="protein sequence ID" value="ES5_v2.g7784.t1"/>
    <property type="gene ID" value="ES5_v2.g7784"/>
</dbReference>
<protein>
    <submittedName>
        <fullName evidence="2">Pericentriolar material 1 protein C-terminal domain-containing protein</fullName>
    </submittedName>
</protein>
<sequence length="180" mass="20335">MISWAETAESKREESKEPIDDETKRAAAISEINSARGKLQKQRTLERVRIFATSGTTSFDKTSEEHDANGIEKEICLIIEHVVPWLNKNENEKVTPKFVTELRELIIGMANKICFPAGVNSDLFKTQLTTILDDAILQVADDTFKKSHNAIVSEVSEILYNELTFFKLINDIDSMGVEED</sequence>
<organism evidence="1 2">
    <name type="scientific">Panagrolaimus sp. ES5</name>
    <dbReference type="NCBI Taxonomy" id="591445"/>
    <lineage>
        <taxon>Eukaryota</taxon>
        <taxon>Metazoa</taxon>
        <taxon>Ecdysozoa</taxon>
        <taxon>Nematoda</taxon>
        <taxon>Chromadorea</taxon>
        <taxon>Rhabditida</taxon>
        <taxon>Tylenchina</taxon>
        <taxon>Panagrolaimomorpha</taxon>
        <taxon>Panagrolaimoidea</taxon>
        <taxon>Panagrolaimidae</taxon>
        <taxon>Panagrolaimus</taxon>
    </lineage>
</organism>
<name>A0AC34GT78_9BILA</name>
<evidence type="ECO:0000313" key="1">
    <source>
        <dbReference type="Proteomes" id="UP000887579"/>
    </source>
</evidence>
<dbReference type="Proteomes" id="UP000887579">
    <property type="component" value="Unplaced"/>
</dbReference>
<accession>A0AC34GT78</accession>